<proteinExistence type="predicted"/>
<sequence length="485" mass="54943">MKFQNILFVSATFLFTVVTADTLLRSQLLKKIDKRDTLLKALPVKQREEKRVMIVFKNGENEKAEFENARGRHREDKARVIVTFKNGEVSKQHHESLPIKQREDKKAMIIFKNGMESKFKKIAKRDTLLKYGDIRDKPILIVSLQIPSNRRQASSTRRSSQVGIYLFISTLISLFSALRSRYHNLKGISKRDTLLRYILICRFPSNFYISRSLHGSDKRAKVIEPKTSVRVFLKSGKVDERKPLTVAEKKKDIELKRDVMLTWRSAENKNLSEKQKALLAARQRDAFRAFFKNRRAVAQRDTLLRDENQPEPPRKKRDIAATVVGAAVSSVVSNLMKNVEESVVKAENDAKKVQADLDSDQGRIIGEEEFIVSQDTANFAPNKPPVVHEFVPLPFVPVKAYDAPKSNDIVPKPVAPVHADVEVIAGTDVSSSTSTAKPATERKGVFATLFNSIKLFFGTVTNSVGGFFIDMGSRITNFVEKRIKV</sequence>
<evidence type="ECO:0000313" key="2">
    <source>
        <dbReference type="Proteomes" id="UP000008281"/>
    </source>
</evidence>
<dbReference type="AlphaFoldDB" id="E3LH31"/>
<dbReference type="HOGENOM" id="CLU_681936_0_0_1"/>
<organism evidence="2">
    <name type="scientific">Caenorhabditis remanei</name>
    <name type="common">Caenorhabditis vulgaris</name>
    <dbReference type="NCBI Taxonomy" id="31234"/>
    <lineage>
        <taxon>Eukaryota</taxon>
        <taxon>Metazoa</taxon>
        <taxon>Ecdysozoa</taxon>
        <taxon>Nematoda</taxon>
        <taxon>Chromadorea</taxon>
        <taxon>Rhabditida</taxon>
        <taxon>Rhabditina</taxon>
        <taxon>Rhabditomorpha</taxon>
        <taxon>Rhabditoidea</taxon>
        <taxon>Rhabditidae</taxon>
        <taxon>Peloderinae</taxon>
        <taxon>Caenorhabditis</taxon>
    </lineage>
</organism>
<accession>E3LH31</accession>
<dbReference type="eggNOG" id="ENOG502THFE">
    <property type="taxonomic scope" value="Eukaryota"/>
</dbReference>
<name>E3LH31_CAERE</name>
<dbReference type="OMA" id="WRSAENK"/>
<keyword evidence="2" id="KW-1185">Reference proteome</keyword>
<gene>
    <name evidence="1" type="ORF">CRE_02057</name>
</gene>
<dbReference type="InParanoid" id="E3LH31"/>
<reference evidence="1" key="1">
    <citation type="submission" date="2007-07" db="EMBL/GenBank/DDBJ databases">
        <title>PCAP assembly of the Caenorhabditis remanei genome.</title>
        <authorList>
            <consortium name="The Caenorhabditis remanei Sequencing Consortium"/>
            <person name="Wilson R.K."/>
        </authorList>
    </citation>
    <scope>NUCLEOTIDE SEQUENCE [LARGE SCALE GENOMIC DNA]</scope>
    <source>
        <strain evidence="1">PB4641</strain>
    </source>
</reference>
<dbReference type="EMBL" id="DS268408">
    <property type="protein sequence ID" value="EFO86289.1"/>
    <property type="molecule type" value="Genomic_DNA"/>
</dbReference>
<dbReference type="Proteomes" id="UP000008281">
    <property type="component" value="Unassembled WGS sequence"/>
</dbReference>
<dbReference type="FunCoup" id="E3LH31">
    <property type="interactions" value="1080"/>
</dbReference>
<protein>
    <submittedName>
        <fullName evidence="1">Uncharacterized protein</fullName>
    </submittedName>
</protein>
<evidence type="ECO:0000313" key="1">
    <source>
        <dbReference type="EMBL" id="EFO86289.1"/>
    </source>
</evidence>
<dbReference type="OrthoDB" id="5876765at2759"/>